<dbReference type="PANTHER" id="PTHR10629:SF52">
    <property type="entry name" value="DNA (CYTOSINE-5)-METHYLTRANSFERASE 1"/>
    <property type="match status" value="1"/>
</dbReference>
<dbReference type="PANTHER" id="PTHR10629">
    <property type="entry name" value="CYTOSINE-SPECIFIC METHYLTRANSFERASE"/>
    <property type="match status" value="1"/>
</dbReference>
<comment type="similarity">
    <text evidence="6 7">Belongs to the class I-like SAM-binding methyltransferase superfamily. C5-methyltransferase family.</text>
</comment>
<dbReference type="NCBIfam" id="TIGR00675">
    <property type="entry name" value="dcm"/>
    <property type="match status" value="1"/>
</dbReference>
<proteinExistence type="inferred from homology"/>
<evidence type="ECO:0000313" key="9">
    <source>
        <dbReference type="Proteomes" id="UP000234198"/>
    </source>
</evidence>
<evidence type="ECO:0000256" key="5">
    <source>
        <dbReference type="ARBA" id="ARBA00022747"/>
    </source>
</evidence>
<dbReference type="AlphaFoldDB" id="A0A2I1HZV1"/>
<organism evidence="8 9">
    <name type="scientific">Schaalia odontolytica</name>
    <dbReference type="NCBI Taxonomy" id="1660"/>
    <lineage>
        <taxon>Bacteria</taxon>
        <taxon>Bacillati</taxon>
        <taxon>Actinomycetota</taxon>
        <taxon>Actinomycetes</taxon>
        <taxon>Actinomycetales</taxon>
        <taxon>Actinomycetaceae</taxon>
        <taxon>Schaalia</taxon>
    </lineage>
</organism>
<dbReference type="Proteomes" id="UP000234198">
    <property type="component" value="Unassembled WGS sequence"/>
</dbReference>
<dbReference type="InterPro" id="IPR001525">
    <property type="entry name" value="C5_MeTfrase"/>
</dbReference>
<evidence type="ECO:0000256" key="3">
    <source>
        <dbReference type="ARBA" id="ARBA00022679"/>
    </source>
</evidence>
<dbReference type="PROSITE" id="PS51679">
    <property type="entry name" value="SAM_MT_C5"/>
    <property type="match status" value="1"/>
</dbReference>
<dbReference type="Pfam" id="PF00145">
    <property type="entry name" value="DNA_methylase"/>
    <property type="match status" value="1"/>
</dbReference>
<keyword evidence="2 6" id="KW-0489">Methyltransferase</keyword>
<feature type="active site" evidence="6">
    <location>
        <position position="87"/>
    </location>
</feature>
<dbReference type="Gene3D" id="3.90.120.10">
    <property type="entry name" value="DNA Methylase, subunit A, domain 2"/>
    <property type="match status" value="1"/>
</dbReference>
<reference evidence="8 9" key="1">
    <citation type="submission" date="2017-12" db="EMBL/GenBank/DDBJ databases">
        <title>Phylogenetic diversity of female urinary microbiome.</title>
        <authorList>
            <person name="Thomas-White K."/>
            <person name="Wolfe A.J."/>
        </authorList>
    </citation>
    <scope>NUCLEOTIDE SEQUENCE [LARGE SCALE GENOMIC DNA]</scope>
    <source>
        <strain evidence="8 9">UMB0018</strain>
    </source>
</reference>
<evidence type="ECO:0000256" key="6">
    <source>
        <dbReference type="PROSITE-ProRule" id="PRU01016"/>
    </source>
</evidence>
<evidence type="ECO:0000313" key="8">
    <source>
        <dbReference type="EMBL" id="PKY64396.1"/>
    </source>
</evidence>
<dbReference type="InterPro" id="IPR029063">
    <property type="entry name" value="SAM-dependent_MTases_sf"/>
</dbReference>
<gene>
    <name evidence="8" type="ORF">CYJ22_06200</name>
</gene>
<dbReference type="EMBL" id="PKKM01000007">
    <property type="protein sequence ID" value="PKY64396.1"/>
    <property type="molecule type" value="Genomic_DNA"/>
</dbReference>
<accession>A0A2I1HZV1</accession>
<evidence type="ECO:0000256" key="7">
    <source>
        <dbReference type="RuleBase" id="RU000416"/>
    </source>
</evidence>
<dbReference type="EC" id="2.1.1.37" evidence="1"/>
<dbReference type="RefSeq" id="WP_101601868.1">
    <property type="nucleotide sequence ID" value="NZ_PKKM01000007.1"/>
</dbReference>
<evidence type="ECO:0000256" key="2">
    <source>
        <dbReference type="ARBA" id="ARBA00022603"/>
    </source>
</evidence>
<comment type="caution">
    <text evidence="8">The sequence shown here is derived from an EMBL/GenBank/DDBJ whole genome shotgun (WGS) entry which is preliminary data.</text>
</comment>
<evidence type="ECO:0000256" key="1">
    <source>
        <dbReference type="ARBA" id="ARBA00011975"/>
    </source>
</evidence>
<keyword evidence="3 6" id="KW-0808">Transferase</keyword>
<sequence length="429" mass="47029">MPLDYTRPLAVDLFAGAGGLSLGLEQAGYEIAAAVEYDPIHAAVHEYNFPYGKTFARDVTGITGTEIRSKSEIGDREIALVAGGPPCQGISLIGRRAIDDPRNALLKEYVRLVLELQPRHFLMENVAGLTVGKHRQLLTEVIDLLSDGGYQVLTPYRVLQAADYGTPQSRKRLILLGARKDVPLPHYPEPLVTPRPIRNKPLPSDPVLPFGPSVNDALSDIPDAHSIDELLDGDTASNVVYGTPSDYAAELRGITTAADDFSHPRRFDRSVLTSSNRTNHTSTSIERFDATTPGDVEPVSRFLRLNPEGICNTLRAGTASDRGAFTAPRPIHPTYPRVITVREAARLHGYPDWFRFHVTKWNGFREIGNSVPARLGRAIGSALLKADNVTPTRGATVELGDPALLSMNASEAEKYYGIEERVIPQRDRK</sequence>
<dbReference type="Gene3D" id="3.40.50.150">
    <property type="entry name" value="Vaccinia Virus protein VP39"/>
    <property type="match status" value="1"/>
</dbReference>
<dbReference type="SUPFAM" id="SSF53335">
    <property type="entry name" value="S-adenosyl-L-methionine-dependent methyltransferases"/>
    <property type="match status" value="1"/>
</dbReference>
<protein>
    <recommendedName>
        <fullName evidence="1">DNA (cytosine-5-)-methyltransferase</fullName>
        <ecNumber evidence="1">2.1.1.37</ecNumber>
    </recommendedName>
</protein>
<dbReference type="GO" id="GO:0003886">
    <property type="term" value="F:DNA (cytosine-5-)-methyltransferase activity"/>
    <property type="evidence" value="ECO:0007669"/>
    <property type="project" value="UniProtKB-EC"/>
</dbReference>
<keyword evidence="4 6" id="KW-0949">S-adenosyl-L-methionine</keyword>
<evidence type="ECO:0000256" key="4">
    <source>
        <dbReference type="ARBA" id="ARBA00022691"/>
    </source>
</evidence>
<dbReference type="GO" id="GO:0009307">
    <property type="term" value="P:DNA restriction-modification system"/>
    <property type="evidence" value="ECO:0007669"/>
    <property type="project" value="UniProtKB-KW"/>
</dbReference>
<dbReference type="GO" id="GO:0032259">
    <property type="term" value="P:methylation"/>
    <property type="evidence" value="ECO:0007669"/>
    <property type="project" value="UniProtKB-KW"/>
</dbReference>
<dbReference type="InterPro" id="IPR050390">
    <property type="entry name" value="C5-Methyltransferase"/>
</dbReference>
<name>A0A2I1HZV1_9ACTO</name>
<dbReference type="PRINTS" id="PR00105">
    <property type="entry name" value="C5METTRFRASE"/>
</dbReference>
<keyword evidence="5" id="KW-0680">Restriction system</keyword>